<evidence type="ECO:0008006" key="7">
    <source>
        <dbReference type="Google" id="ProtNLM"/>
    </source>
</evidence>
<dbReference type="PANTHER" id="PTHR47939:SF9">
    <property type="entry name" value="(WILD MALAYSIAN BANANA) HYPOTHETICAL PROTEIN"/>
    <property type="match status" value="1"/>
</dbReference>
<comment type="similarity">
    <text evidence="1">Belongs to the PPR family. P subfamily.</text>
</comment>
<evidence type="ECO:0000256" key="2">
    <source>
        <dbReference type="ARBA" id="ARBA00022737"/>
    </source>
</evidence>
<accession>A0ABD3UP12</accession>
<dbReference type="Proteomes" id="UP001634393">
    <property type="component" value="Unassembled WGS sequence"/>
</dbReference>
<keyword evidence="4" id="KW-1133">Transmembrane helix</keyword>
<dbReference type="PANTHER" id="PTHR47939">
    <property type="entry name" value="MEMBRANE-ASSOCIATED SALT-INDUCIBLE PROTEIN-LIKE"/>
    <property type="match status" value="1"/>
</dbReference>
<keyword evidence="2" id="KW-0677">Repeat</keyword>
<comment type="caution">
    <text evidence="5">The sequence shown here is derived from an EMBL/GenBank/DDBJ whole genome shotgun (WGS) entry which is preliminary data.</text>
</comment>
<feature type="repeat" description="PPR" evidence="3">
    <location>
        <begin position="177"/>
        <end position="211"/>
    </location>
</feature>
<evidence type="ECO:0000313" key="6">
    <source>
        <dbReference type="Proteomes" id="UP001634393"/>
    </source>
</evidence>
<keyword evidence="6" id="KW-1185">Reference proteome</keyword>
<feature type="repeat" description="PPR" evidence="3">
    <location>
        <begin position="247"/>
        <end position="281"/>
    </location>
</feature>
<dbReference type="Pfam" id="PF12854">
    <property type="entry name" value="PPR_1"/>
    <property type="match status" value="1"/>
</dbReference>
<evidence type="ECO:0000313" key="5">
    <source>
        <dbReference type="EMBL" id="KAL3850857.1"/>
    </source>
</evidence>
<keyword evidence="4" id="KW-0472">Membrane</keyword>
<dbReference type="InterPro" id="IPR011990">
    <property type="entry name" value="TPR-like_helical_dom_sf"/>
</dbReference>
<feature type="transmembrane region" description="Helical" evidence="4">
    <location>
        <begin position="400"/>
        <end position="420"/>
    </location>
</feature>
<evidence type="ECO:0000256" key="3">
    <source>
        <dbReference type="PROSITE-ProRule" id="PRU00708"/>
    </source>
</evidence>
<dbReference type="AlphaFoldDB" id="A0ABD3UP12"/>
<name>A0ABD3UP12_9LAMI</name>
<organism evidence="5 6">
    <name type="scientific">Penstemon smallii</name>
    <dbReference type="NCBI Taxonomy" id="265156"/>
    <lineage>
        <taxon>Eukaryota</taxon>
        <taxon>Viridiplantae</taxon>
        <taxon>Streptophyta</taxon>
        <taxon>Embryophyta</taxon>
        <taxon>Tracheophyta</taxon>
        <taxon>Spermatophyta</taxon>
        <taxon>Magnoliopsida</taxon>
        <taxon>eudicotyledons</taxon>
        <taxon>Gunneridae</taxon>
        <taxon>Pentapetalae</taxon>
        <taxon>asterids</taxon>
        <taxon>lamiids</taxon>
        <taxon>Lamiales</taxon>
        <taxon>Plantaginaceae</taxon>
        <taxon>Cheloneae</taxon>
        <taxon>Penstemon</taxon>
    </lineage>
</organism>
<dbReference type="PROSITE" id="PS51375">
    <property type="entry name" value="PPR"/>
    <property type="match status" value="3"/>
</dbReference>
<sequence>MALRNNLRSLILQRHRVLSTSTSILNPDSKTPLTGRDKSRTTISLIQFETDPERILDICRAASLTPESHLDRVAYTKAISKLKESHYYDGIRCFLKESLTRSDSKSERFVSHFIVLYGQAGLVSDAVKLFDEMPEMGVERNVKTLNSLLFSCIVGKEYGQMKRIFDEFPRKYGLVPNLDTYNTVLAGFCESGSASLSHSILAEMERRSMKPNETTFSTVIVGFYAEEKFMDVGKITELMRRYGFEQGISIYNVRIQSLCKLKRSSEAKALLDAILSRGMNPTCMTYHHLIYGFCREGKLDVAKSLFEEMVSRNLKPDGKDFEAALSICKESMAKNWIPNITTMKSLVKGLMFIEKIDEARKIVERMKKKFPRSADKWIIFVLQLQFILRNKLWRLNNRSWFFSSFNFFTISCSIYFLFLFRLNTMNQ</sequence>
<evidence type="ECO:0000256" key="4">
    <source>
        <dbReference type="SAM" id="Phobius"/>
    </source>
</evidence>
<dbReference type="EMBL" id="JBJXBP010000001">
    <property type="protein sequence ID" value="KAL3850857.1"/>
    <property type="molecule type" value="Genomic_DNA"/>
</dbReference>
<reference evidence="5 6" key="1">
    <citation type="submission" date="2024-12" db="EMBL/GenBank/DDBJ databases">
        <title>The unique morphological basis and parallel evolutionary history of personate flowers in Penstemon.</title>
        <authorList>
            <person name="Depatie T.H."/>
            <person name="Wessinger C.A."/>
        </authorList>
    </citation>
    <scope>NUCLEOTIDE SEQUENCE [LARGE SCALE GENOMIC DNA]</scope>
    <source>
        <strain evidence="5">WTNN_2</strain>
        <tissue evidence="5">Leaf</tissue>
    </source>
</reference>
<dbReference type="InterPro" id="IPR002885">
    <property type="entry name" value="PPR_rpt"/>
</dbReference>
<dbReference type="Pfam" id="PF01535">
    <property type="entry name" value="PPR"/>
    <property type="match status" value="2"/>
</dbReference>
<dbReference type="NCBIfam" id="TIGR00756">
    <property type="entry name" value="PPR"/>
    <property type="match status" value="4"/>
</dbReference>
<protein>
    <recommendedName>
        <fullName evidence="7">Pentatricopeptide repeat-containing protein</fullName>
    </recommendedName>
</protein>
<dbReference type="Gene3D" id="1.25.40.10">
    <property type="entry name" value="Tetratricopeptide repeat domain"/>
    <property type="match status" value="2"/>
</dbReference>
<feature type="repeat" description="PPR" evidence="3">
    <location>
        <begin position="282"/>
        <end position="316"/>
    </location>
</feature>
<keyword evidence="4" id="KW-0812">Transmembrane</keyword>
<proteinExistence type="inferred from homology"/>
<evidence type="ECO:0000256" key="1">
    <source>
        <dbReference type="ARBA" id="ARBA00007626"/>
    </source>
</evidence>
<dbReference type="Pfam" id="PF13041">
    <property type="entry name" value="PPR_2"/>
    <property type="match status" value="1"/>
</dbReference>
<gene>
    <name evidence="5" type="ORF">ACJIZ3_012739</name>
</gene>
<dbReference type="InterPro" id="IPR050667">
    <property type="entry name" value="PPR-containing_protein"/>
</dbReference>